<evidence type="ECO:0008006" key="3">
    <source>
        <dbReference type="Google" id="ProtNLM"/>
    </source>
</evidence>
<dbReference type="PANTHER" id="PTHR34613">
    <property type="entry name" value="SLL0800 PROTEIN"/>
    <property type="match status" value="1"/>
</dbReference>
<organism evidence="1 2">
    <name type="scientific">Streptomyces bauhiniae</name>
    <dbReference type="NCBI Taxonomy" id="2340725"/>
    <lineage>
        <taxon>Bacteria</taxon>
        <taxon>Bacillati</taxon>
        <taxon>Actinomycetota</taxon>
        <taxon>Actinomycetes</taxon>
        <taxon>Kitasatosporales</taxon>
        <taxon>Streptomycetaceae</taxon>
        <taxon>Streptomyces</taxon>
    </lineage>
</organism>
<accession>A0A7K3QSS7</accession>
<proteinExistence type="predicted"/>
<protein>
    <recommendedName>
        <fullName evidence="3">Rpn family recombination-promoting nuclease/putative transposase</fullName>
    </recommendedName>
</protein>
<evidence type="ECO:0000313" key="1">
    <source>
        <dbReference type="EMBL" id="NEB92959.1"/>
    </source>
</evidence>
<comment type="caution">
    <text evidence="1">The sequence shown here is derived from an EMBL/GenBank/DDBJ whole genome shotgun (WGS) entry which is preliminary data.</text>
</comment>
<reference evidence="1 2" key="1">
    <citation type="submission" date="2020-01" db="EMBL/GenBank/DDBJ databases">
        <title>Insect and environment-associated Actinomycetes.</title>
        <authorList>
            <person name="Currrie C."/>
            <person name="Chevrette M."/>
            <person name="Carlson C."/>
            <person name="Stubbendieck R."/>
            <person name="Wendt-Pienkowski E."/>
        </authorList>
    </citation>
    <scope>NUCLEOTIDE SEQUENCE [LARGE SCALE GENOMIC DNA]</scope>
    <source>
        <strain evidence="1 2">SID7754</strain>
    </source>
</reference>
<dbReference type="EMBL" id="JAAGMR010000181">
    <property type="protein sequence ID" value="NEB92959.1"/>
    <property type="molecule type" value="Genomic_DNA"/>
</dbReference>
<name>A0A7K3QSS7_9ACTN</name>
<sequence>MHRIFEERPEILAPVFGALGIAFPEKAAAYAVTSDVTETRPLVRHVDTVLRIEPSDGDDFLLAVEAQERRDPAKSASWAYYIAYLQSKYRLPVLLLVVCRDRATAKWAAGPFDCGARGWTVQRTHPLVVGPDNLPAVTDRRTAAEKPAMTAFSALTHANSAVGDAILDVLGHALAGMEQSAAQYFSQFLDTALGTSPAGEKWRNIVSFVNYFPGRGTLLERTFNEGEAKGEARGEAKGVLSVLKVRGIPVPDDIRERITSCTDPVHVSGWLDRAETVERAEDLFIDTPEAPEAV</sequence>
<dbReference type="Proteomes" id="UP000470520">
    <property type="component" value="Unassembled WGS sequence"/>
</dbReference>
<gene>
    <name evidence="1" type="ORF">G3I21_14870</name>
</gene>
<dbReference type="PANTHER" id="PTHR34613:SF1">
    <property type="entry name" value="SLL6017 PROTEIN"/>
    <property type="match status" value="1"/>
</dbReference>
<evidence type="ECO:0000313" key="2">
    <source>
        <dbReference type="Proteomes" id="UP000470520"/>
    </source>
</evidence>
<dbReference type="AlphaFoldDB" id="A0A7K3QSS7"/>